<evidence type="ECO:0000313" key="3">
    <source>
        <dbReference type="EMBL" id="OBJ88713.1"/>
    </source>
</evidence>
<keyword evidence="2" id="KW-0812">Transmembrane</keyword>
<organism evidence="3 4">
    <name type="scientific">Mycobacterium asiaticum</name>
    <dbReference type="NCBI Taxonomy" id="1790"/>
    <lineage>
        <taxon>Bacteria</taxon>
        <taxon>Bacillati</taxon>
        <taxon>Actinomycetota</taxon>
        <taxon>Actinomycetes</taxon>
        <taxon>Mycobacteriales</taxon>
        <taxon>Mycobacteriaceae</taxon>
        <taxon>Mycobacterium</taxon>
    </lineage>
</organism>
<name>A0A1A3KWG0_MYCAS</name>
<evidence type="ECO:0000256" key="2">
    <source>
        <dbReference type="SAM" id="Phobius"/>
    </source>
</evidence>
<dbReference type="Proteomes" id="UP000093925">
    <property type="component" value="Unassembled WGS sequence"/>
</dbReference>
<gene>
    <name evidence="3" type="ORF">A5640_04105</name>
</gene>
<feature type="transmembrane region" description="Helical" evidence="2">
    <location>
        <begin position="20"/>
        <end position="40"/>
    </location>
</feature>
<feature type="region of interest" description="Disordered" evidence="1">
    <location>
        <begin position="56"/>
        <end position="75"/>
    </location>
</feature>
<evidence type="ECO:0000313" key="4">
    <source>
        <dbReference type="Proteomes" id="UP000093925"/>
    </source>
</evidence>
<keyword evidence="2" id="KW-0472">Membrane</keyword>
<sequence>MGSPLPLRSALRTSARCTFAYAAHTFTFASATCWLVYVGAGGGSFFGSGRNQVPNATPIASNAIPSDTSPSQRDG</sequence>
<dbReference type="AlphaFoldDB" id="A0A1A3KWG0"/>
<evidence type="ECO:0000256" key="1">
    <source>
        <dbReference type="SAM" id="MobiDB-lite"/>
    </source>
</evidence>
<dbReference type="EMBL" id="LZLM01000032">
    <property type="protein sequence ID" value="OBJ88713.1"/>
    <property type="molecule type" value="Genomic_DNA"/>
</dbReference>
<protein>
    <submittedName>
        <fullName evidence="3">Uncharacterized protein</fullName>
    </submittedName>
</protein>
<reference evidence="3 4" key="1">
    <citation type="submission" date="2016-06" db="EMBL/GenBank/DDBJ databases">
        <authorList>
            <person name="Kjaerup R.B."/>
            <person name="Dalgaard T.S."/>
            <person name="Juul-Madsen H.R."/>
        </authorList>
    </citation>
    <scope>NUCLEOTIDE SEQUENCE [LARGE SCALE GENOMIC DNA]</scope>
    <source>
        <strain evidence="3 4">1276495.2</strain>
    </source>
</reference>
<keyword evidence="2" id="KW-1133">Transmembrane helix</keyword>
<proteinExistence type="predicted"/>
<accession>A0A1A3KWG0</accession>
<comment type="caution">
    <text evidence="3">The sequence shown here is derived from an EMBL/GenBank/DDBJ whole genome shotgun (WGS) entry which is preliminary data.</text>
</comment>